<sequence length="362" mass="42001">MNKFLLSYIPILFFHAISFAQISIGFHQVYTSFGERKKDFTEEEIKEIRSTTLVFFYRQTDEKVLPELEKTLKSAWTVTPLIIAPFSQAENYLNKPNYSYASISTLINVGKSWNTWYLLLEFWISKPEEKMPKKNFAWINLSTGSGSPINGSFGDYAYKMGSYYLKGDEMSDIVYKANYGSKLIKEKRRENTDKYFDFLYKEAVLLNWTIPDLKAYFTVINEHILNGTARTFCAEKNDVSEMQRLKKEILLIPSYAFLIPDKSVKDRISYTKTTDDEINKALSIYPYPYEIVDEKELTKEILDSSKTTYYLTHIINNAKTVAIINSKTGRIIYTKCRIIASNQCITEKDIILLKEAINGVEK</sequence>
<comment type="caution">
    <text evidence="1">The sequence shown here is derived from an EMBL/GenBank/DDBJ whole genome shotgun (WGS) entry which is preliminary data.</text>
</comment>
<evidence type="ECO:0000313" key="2">
    <source>
        <dbReference type="Proteomes" id="UP001241110"/>
    </source>
</evidence>
<dbReference type="RefSeq" id="WP_313982231.1">
    <property type="nucleotide sequence ID" value="NZ_JASJOS010000009.1"/>
</dbReference>
<dbReference type="Proteomes" id="UP001241110">
    <property type="component" value="Unassembled WGS sequence"/>
</dbReference>
<gene>
    <name evidence="1" type="ORF">QNI16_20270</name>
</gene>
<reference evidence="1" key="1">
    <citation type="submission" date="2023-05" db="EMBL/GenBank/DDBJ databases">
        <authorList>
            <person name="Zhang X."/>
        </authorList>
    </citation>
    <scope>NUCLEOTIDE SEQUENCE</scope>
    <source>
        <strain evidence="1">YF14B1</strain>
    </source>
</reference>
<dbReference type="AlphaFoldDB" id="A0AAE3QT05"/>
<protein>
    <submittedName>
        <fullName evidence="1">Uncharacterized protein</fullName>
    </submittedName>
</protein>
<dbReference type="EMBL" id="JASJOS010000009">
    <property type="protein sequence ID" value="MDJ1482848.1"/>
    <property type="molecule type" value="Genomic_DNA"/>
</dbReference>
<accession>A0AAE3QT05</accession>
<organism evidence="1 2">
    <name type="scientific">Xanthocytophaga flava</name>
    <dbReference type="NCBI Taxonomy" id="3048013"/>
    <lineage>
        <taxon>Bacteria</taxon>
        <taxon>Pseudomonadati</taxon>
        <taxon>Bacteroidota</taxon>
        <taxon>Cytophagia</taxon>
        <taxon>Cytophagales</taxon>
        <taxon>Rhodocytophagaceae</taxon>
        <taxon>Xanthocytophaga</taxon>
    </lineage>
</organism>
<name>A0AAE3QT05_9BACT</name>
<proteinExistence type="predicted"/>
<evidence type="ECO:0000313" key="1">
    <source>
        <dbReference type="EMBL" id="MDJ1482848.1"/>
    </source>
</evidence>